<dbReference type="EMBL" id="JAGQKY010000192">
    <property type="protein sequence ID" value="MCA9397912.1"/>
    <property type="molecule type" value="Genomic_DNA"/>
</dbReference>
<feature type="non-terminal residue" evidence="1">
    <location>
        <position position="244"/>
    </location>
</feature>
<proteinExistence type="predicted"/>
<evidence type="ECO:0000313" key="1">
    <source>
        <dbReference type="EMBL" id="MCA9397912.1"/>
    </source>
</evidence>
<sequence length="244" mass="27878">MSLKGELISNVHSRSEENRAFRLVWIVAKEIFGADKALESLPESGSMRELCQAITARFNIELVTNQTPEWAKRESTQAVLIYGPHTFHVEPYIILSLIERDDVYFVAMESAKQLVPESMKDHVFSVIPTFLAKDAPRRSGVAGVMQWIRRALFTNNTEKTVREIRASNQQALQRVALLLQEGHVVMIFPCASGDIKTDRWYTGIGTILQSVSNTAEHVMLQPFNLTQISFRRLLREMRSRFVKK</sequence>
<dbReference type="Proteomes" id="UP000699691">
    <property type="component" value="Unassembled WGS sequence"/>
</dbReference>
<protein>
    <submittedName>
        <fullName evidence="1">Uncharacterized protein</fullName>
    </submittedName>
</protein>
<reference evidence="1" key="1">
    <citation type="submission" date="2020-04" db="EMBL/GenBank/DDBJ databases">
        <authorList>
            <person name="Zhang T."/>
        </authorList>
    </citation>
    <scope>NUCLEOTIDE SEQUENCE</scope>
    <source>
        <strain evidence="1">HKST-UBA02</strain>
    </source>
</reference>
<evidence type="ECO:0000313" key="2">
    <source>
        <dbReference type="Proteomes" id="UP000699691"/>
    </source>
</evidence>
<comment type="caution">
    <text evidence="1">The sequence shown here is derived from an EMBL/GenBank/DDBJ whole genome shotgun (WGS) entry which is preliminary data.</text>
</comment>
<accession>A0A955LWN0</accession>
<dbReference type="AlphaFoldDB" id="A0A955LWN0"/>
<reference evidence="1" key="2">
    <citation type="journal article" date="2021" name="Microbiome">
        <title>Successional dynamics and alternative stable states in a saline activated sludge microbial community over 9 years.</title>
        <authorList>
            <person name="Wang Y."/>
            <person name="Ye J."/>
            <person name="Ju F."/>
            <person name="Liu L."/>
            <person name="Boyd J.A."/>
            <person name="Deng Y."/>
            <person name="Parks D.H."/>
            <person name="Jiang X."/>
            <person name="Yin X."/>
            <person name="Woodcroft B.J."/>
            <person name="Tyson G.W."/>
            <person name="Hugenholtz P."/>
            <person name="Polz M.F."/>
            <person name="Zhang T."/>
        </authorList>
    </citation>
    <scope>NUCLEOTIDE SEQUENCE</scope>
    <source>
        <strain evidence="1">HKST-UBA02</strain>
    </source>
</reference>
<name>A0A955LWN0_UNCKA</name>
<gene>
    <name evidence="1" type="ORF">KC573_03705</name>
</gene>
<organism evidence="1 2">
    <name type="scientific">candidate division WWE3 bacterium</name>
    <dbReference type="NCBI Taxonomy" id="2053526"/>
    <lineage>
        <taxon>Bacteria</taxon>
        <taxon>Katanobacteria</taxon>
    </lineage>
</organism>